<dbReference type="STRING" id="1332188.L336_1037"/>
<evidence type="ECO:0000256" key="3">
    <source>
        <dbReference type="SAM" id="Phobius"/>
    </source>
</evidence>
<evidence type="ECO:0008006" key="6">
    <source>
        <dbReference type="Google" id="ProtNLM"/>
    </source>
</evidence>
<accession>R4PZQ1</accession>
<gene>
    <name evidence="4" type="ORF">L336_1037</name>
</gene>
<dbReference type="RefSeq" id="WP_015642186.1">
    <property type="nucleotide sequence ID" value="NC_021219.1"/>
</dbReference>
<dbReference type="Proteomes" id="UP000013893">
    <property type="component" value="Chromosome"/>
</dbReference>
<dbReference type="InterPro" id="IPR019734">
    <property type="entry name" value="TPR_rpt"/>
</dbReference>
<evidence type="ECO:0000256" key="2">
    <source>
        <dbReference type="SAM" id="MobiDB-lite"/>
    </source>
</evidence>
<keyword evidence="1" id="KW-0802">TPR repeat</keyword>
<evidence type="ECO:0000313" key="4">
    <source>
        <dbReference type="EMBL" id="AGL62736.1"/>
    </source>
</evidence>
<reference evidence="4 5" key="1">
    <citation type="journal article" date="2013" name="Nat. Biotechnol.">
        <title>Genome sequences of rare, uncultured bacteria obtained by differential coverage binning of multiple metagenomes.</title>
        <authorList>
            <person name="Albertsen M."/>
            <person name="Hugenholtz P."/>
            <person name="Skarshewski A."/>
            <person name="Nielsen K.L."/>
            <person name="Tyson G.W."/>
            <person name="Nielsen P.H."/>
        </authorList>
    </citation>
    <scope>NUCLEOTIDE SEQUENCE [LARGE SCALE GENOMIC DNA]</scope>
    <source>
        <strain evidence="4">TM71</strain>
    </source>
</reference>
<evidence type="ECO:0000256" key="1">
    <source>
        <dbReference type="PROSITE-ProRule" id="PRU00339"/>
    </source>
</evidence>
<dbReference type="PROSITE" id="PS50005">
    <property type="entry name" value="TPR"/>
    <property type="match status" value="1"/>
</dbReference>
<dbReference type="InterPro" id="IPR011990">
    <property type="entry name" value="TPR-like_helical_dom_sf"/>
</dbReference>
<feature type="compositionally biased region" description="Basic and acidic residues" evidence="2">
    <location>
        <begin position="208"/>
        <end position="242"/>
    </location>
</feature>
<keyword evidence="3" id="KW-0812">Transmembrane</keyword>
<evidence type="ECO:0000313" key="5">
    <source>
        <dbReference type="Proteomes" id="UP000013893"/>
    </source>
</evidence>
<dbReference type="HOGENOM" id="CLU_1145567_0_0_0"/>
<dbReference type="AlphaFoldDB" id="R4PZQ1"/>
<dbReference type="Gene3D" id="1.25.40.10">
    <property type="entry name" value="Tetratricopeptide repeat domain"/>
    <property type="match status" value="1"/>
</dbReference>
<sequence length="242" mass="27756">MATVERPLDITKLDFEARRYARRRTLFRWSLPLMLVLVGLACWLALPTVATIVAIQATDRGDYTTAEQWLNYAAYGTVLEKYKVPFNKAIVAMHQKQFDLAIEQFRTAIVLAPEDKKCFIRTQSVLATELAGDDAIARAKPEEAIQYYTKAIGEIRANNDCFKEYEKLSMRIAEKLSSVTNAIKKKSYQDPNSTGKEVEEANQAPSKDQMDKLEKLIEEGEVRRQESDYRSREADYSIKKPW</sequence>
<keyword evidence="3" id="KW-1133">Transmembrane helix</keyword>
<protein>
    <recommendedName>
        <fullName evidence="6">Tetratricopeptide repeat protein</fullName>
    </recommendedName>
</protein>
<dbReference type="EMBL" id="CP005957">
    <property type="protein sequence ID" value="AGL62736.1"/>
    <property type="molecule type" value="Genomic_DNA"/>
</dbReference>
<feature type="transmembrane region" description="Helical" evidence="3">
    <location>
        <begin position="26"/>
        <end position="46"/>
    </location>
</feature>
<name>R4PZQ1_9BACT</name>
<feature type="repeat" description="TPR" evidence="1">
    <location>
        <begin position="82"/>
        <end position="115"/>
    </location>
</feature>
<dbReference type="OrthoDB" id="4641441at2"/>
<keyword evidence="3" id="KW-0472">Membrane</keyword>
<organism evidence="4 5">
    <name type="scientific">Candidatus Saccharimonas aalborgensis</name>
    <dbReference type="NCBI Taxonomy" id="1332188"/>
    <lineage>
        <taxon>Bacteria</taxon>
        <taxon>Candidatus Saccharimonadota</taxon>
        <taxon>Candidatus Saccharimonadia</taxon>
        <taxon>Candidatus Saccharimonadales</taxon>
        <taxon>Candidatus Saccharimonadaceae</taxon>
        <taxon>Candidatus Saccharimonas</taxon>
    </lineage>
</organism>
<dbReference type="SUPFAM" id="SSF48452">
    <property type="entry name" value="TPR-like"/>
    <property type="match status" value="1"/>
</dbReference>
<feature type="region of interest" description="Disordered" evidence="2">
    <location>
        <begin position="187"/>
        <end position="242"/>
    </location>
</feature>
<proteinExistence type="predicted"/>
<dbReference type="KEGG" id="saal:L336_1037"/>
<keyword evidence="5" id="KW-1185">Reference proteome</keyword>